<sequence length="126" mass="13568">MSNIDKQALREAAEKATPGLWVYLPKNTSIEYDYGSDDSQGSITYMDSGDFTQKQTDLNGAFIAAANPATVLALLDELEVVNELFLRAKALMYQSGGTPIENSLNPIDAWLYDAERAAAAGKGDAS</sequence>
<dbReference type="EMBL" id="JAUEHC010000014">
    <property type="protein sequence ID" value="MEZ4051978.1"/>
    <property type="molecule type" value="Genomic_DNA"/>
</dbReference>
<proteinExistence type="predicted"/>
<dbReference type="InterPro" id="IPR025153">
    <property type="entry name" value="Ead_Ea22"/>
</dbReference>
<reference evidence="1 2" key="1">
    <citation type="submission" date="2023-06" db="EMBL/GenBank/DDBJ databases">
        <title>Genome characterization of Enterobacterales and Pseudomonas spp isolates with different phenotypes to cefepime-taniborbactam.</title>
        <authorList>
            <person name="Hernandez-Garcia M."/>
            <person name="Garcia-Castillo M."/>
            <person name="Ruiz-Garbajosa P."/>
            <person name="Canton R."/>
        </authorList>
    </citation>
    <scope>NUCLEOTIDE SEQUENCE [LARGE SCALE GENOMIC DNA]</scope>
    <source>
        <strain evidence="1 2">A003</strain>
    </source>
</reference>
<organism evidence="1 2">
    <name type="scientific">Enterobacter rongchengensis</name>
    <dbReference type="NCBI Taxonomy" id="3030999"/>
    <lineage>
        <taxon>Bacteria</taxon>
        <taxon>Pseudomonadati</taxon>
        <taxon>Pseudomonadota</taxon>
        <taxon>Gammaproteobacteria</taxon>
        <taxon>Enterobacterales</taxon>
        <taxon>Enterobacteriaceae</taxon>
        <taxon>Enterobacter</taxon>
    </lineage>
</organism>
<dbReference type="RefSeq" id="WP_371196691.1">
    <property type="nucleotide sequence ID" value="NZ_JAUEHC010000014.1"/>
</dbReference>
<accession>A0ABV4JGP5</accession>
<protein>
    <submittedName>
        <fullName evidence="1">Ead/Ea22-like family protein</fullName>
    </submittedName>
</protein>
<keyword evidence="2" id="KW-1185">Reference proteome</keyword>
<evidence type="ECO:0000313" key="1">
    <source>
        <dbReference type="EMBL" id="MEZ4051978.1"/>
    </source>
</evidence>
<name>A0ABV4JGP5_9ENTR</name>
<comment type="caution">
    <text evidence="1">The sequence shown here is derived from an EMBL/GenBank/DDBJ whole genome shotgun (WGS) entry which is preliminary data.</text>
</comment>
<gene>
    <name evidence="1" type="ORF">QVM81_10350</name>
</gene>
<evidence type="ECO:0000313" key="2">
    <source>
        <dbReference type="Proteomes" id="UP001567731"/>
    </source>
</evidence>
<dbReference type="Proteomes" id="UP001567731">
    <property type="component" value="Unassembled WGS sequence"/>
</dbReference>
<dbReference type="Pfam" id="PF13935">
    <property type="entry name" value="Ead_Ea22"/>
    <property type="match status" value="1"/>
</dbReference>